<proteinExistence type="predicted"/>
<reference evidence="2" key="1">
    <citation type="journal article" date="2022" name="Int. J. Mol. Sci.">
        <title>Draft Genome of Tanacetum Coccineum: Genomic Comparison of Closely Related Tanacetum-Family Plants.</title>
        <authorList>
            <person name="Yamashiro T."/>
            <person name="Shiraishi A."/>
            <person name="Nakayama K."/>
            <person name="Satake H."/>
        </authorList>
    </citation>
    <scope>NUCLEOTIDE SEQUENCE</scope>
</reference>
<feature type="domain" description="Reverse transcriptase Ty1/copia-type" evidence="1">
    <location>
        <begin position="81"/>
        <end position="130"/>
    </location>
</feature>
<name>A0ABQ5EBZ9_9ASTR</name>
<comment type="caution">
    <text evidence="2">The sequence shown here is derived from an EMBL/GenBank/DDBJ whole genome shotgun (WGS) entry which is preliminary data.</text>
</comment>
<dbReference type="EMBL" id="BQNB010016153">
    <property type="protein sequence ID" value="GJT48430.1"/>
    <property type="molecule type" value="Genomic_DNA"/>
</dbReference>
<keyword evidence="3" id="KW-1185">Reference proteome</keyword>
<feature type="domain" description="Reverse transcriptase Ty1/copia-type" evidence="1">
    <location>
        <begin position="1"/>
        <end position="76"/>
    </location>
</feature>
<dbReference type="Proteomes" id="UP001151760">
    <property type="component" value="Unassembled WGS sequence"/>
</dbReference>
<evidence type="ECO:0000313" key="2">
    <source>
        <dbReference type="EMBL" id="GJT48430.1"/>
    </source>
</evidence>
<dbReference type="Pfam" id="PF07727">
    <property type="entry name" value="RVT_2"/>
    <property type="match status" value="2"/>
</dbReference>
<protein>
    <submittedName>
        <fullName evidence="2">Retrovirus-related pol polyprotein from transposon TNT 1-94</fullName>
    </submittedName>
</protein>
<gene>
    <name evidence="2" type="ORF">Tco_0974587</name>
</gene>
<reference evidence="2" key="2">
    <citation type="submission" date="2022-01" db="EMBL/GenBank/DDBJ databases">
        <authorList>
            <person name="Yamashiro T."/>
            <person name="Shiraishi A."/>
            <person name="Satake H."/>
            <person name="Nakayama K."/>
        </authorList>
    </citation>
    <scope>NUCLEOTIDE SEQUENCE</scope>
</reference>
<dbReference type="InterPro" id="IPR013103">
    <property type="entry name" value="RVT_2"/>
</dbReference>
<organism evidence="2 3">
    <name type="scientific">Tanacetum coccineum</name>
    <dbReference type="NCBI Taxonomy" id="301880"/>
    <lineage>
        <taxon>Eukaryota</taxon>
        <taxon>Viridiplantae</taxon>
        <taxon>Streptophyta</taxon>
        <taxon>Embryophyta</taxon>
        <taxon>Tracheophyta</taxon>
        <taxon>Spermatophyta</taxon>
        <taxon>Magnoliopsida</taxon>
        <taxon>eudicotyledons</taxon>
        <taxon>Gunneridae</taxon>
        <taxon>Pentapetalae</taxon>
        <taxon>asterids</taxon>
        <taxon>campanulids</taxon>
        <taxon>Asterales</taxon>
        <taxon>Asteraceae</taxon>
        <taxon>Asteroideae</taxon>
        <taxon>Anthemideae</taxon>
        <taxon>Anthemidinae</taxon>
        <taxon>Tanacetum</taxon>
    </lineage>
</organism>
<sequence length="364" mass="41549">MDVKIAFLNGPLKEEVYVNQPYRFVDPHHPDKVSRLKKALYGLEQSPRAWYDEQSNFLVSKGFSKGSIDPTLFITKLREDILFLGELKFFLGIQIHQSPCGIFINQAKYTQEILKKHGMTSCDGIGTPMATKPLDPDMSGTPIDQNKYRGMGGSLMYLTSSRLDIIHATCCLDTRKSTSGGIQFLGGDKLVKRGIIELFFVRTEYQLADLLTKALSEDRFKYLIRRLDAYLALHQKKGEWGILIDSILNGPFKLKEEITIHGVNGGADKKLPQIVADLSPTKKIRYDKIWDPVKELMEGTELTLQERESKLGMTIKKIQVNTKFVNHLQPEWIRFVTTAKQLHTVNFDQLYAFLKHNEHDAKEV</sequence>
<accession>A0ABQ5EBZ9</accession>
<evidence type="ECO:0000313" key="3">
    <source>
        <dbReference type="Proteomes" id="UP001151760"/>
    </source>
</evidence>
<evidence type="ECO:0000259" key="1">
    <source>
        <dbReference type="Pfam" id="PF07727"/>
    </source>
</evidence>